<keyword evidence="3" id="KW-1185">Reference proteome</keyword>
<proteinExistence type="predicted"/>
<dbReference type="AlphaFoldDB" id="A0A5J5INL4"/>
<name>A0A5J5INL4_9BACT</name>
<dbReference type="Proteomes" id="UP000326903">
    <property type="component" value="Unassembled WGS sequence"/>
</dbReference>
<evidence type="ECO:0000256" key="1">
    <source>
        <dbReference type="SAM" id="Coils"/>
    </source>
</evidence>
<organism evidence="2 3">
    <name type="scientific">Ginsengibacter hankyongi</name>
    <dbReference type="NCBI Taxonomy" id="2607284"/>
    <lineage>
        <taxon>Bacteria</taxon>
        <taxon>Pseudomonadati</taxon>
        <taxon>Bacteroidota</taxon>
        <taxon>Chitinophagia</taxon>
        <taxon>Chitinophagales</taxon>
        <taxon>Chitinophagaceae</taxon>
        <taxon>Ginsengibacter</taxon>
    </lineage>
</organism>
<reference evidence="2 3" key="1">
    <citation type="submission" date="2019-09" db="EMBL/GenBank/DDBJ databases">
        <title>Draft genome sequence of Ginsengibacter sp. BR5-29.</title>
        <authorList>
            <person name="Im W.-T."/>
        </authorList>
    </citation>
    <scope>NUCLEOTIDE SEQUENCE [LARGE SCALE GENOMIC DNA]</scope>
    <source>
        <strain evidence="2 3">BR5-29</strain>
    </source>
</reference>
<sequence>MSAIEEHINSINAKVQLLLKKYAALQKENLNLSNEIETFRKNEKEYLEKINSLEIQTGILKASAGKLNDKEKHDIEKKINQYIKDLDKCMAMLNN</sequence>
<dbReference type="RefSeq" id="WP_150413707.1">
    <property type="nucleotide sequence ID" value="NZ_VYQF01000001.1"/>
</dbReference>
<protein>
    <submittedName>
        <fullName evidence="2">Uncharacterized protein</fullName>
    </submittedName>
</protein>
<keyword evidence="1" id="KW-0175">Coiled coil</keyword>
<accession>A0A5J5INL4</accession>
<comment type="caution">
    <text evidence="2">The sequence shown here is derived from an EMBL/GenBank/DDBJ whole genome shotgun (WGS) entry which is preliminary data.</text>
</comment>
<dbReference type="EMBL" id="VYQF01000001">
    <property type="protein sequence ID" value="KAA9041587.1"/>
    <property type="molecule type" value="Genomic_DNA"/>
</dbReference>
<evidence type="ECO:0000313" key="2">
    <source>
        <dbReference type="EMBL" id="KAA9041587.1"/>
    </source>
</evidence>
<gene>
    <name evidence="2" type="ORF">FW778_06070</name>
</gene>
<feature type="coiled-coil region" evidence="1">
    <location>
        <begin position="8"/>
        <end position="56"/>
    </location>
</feature>
<evidence type="ECO:0000313" key="3">
    <source>
        <dbReference type="Proteomes" id="UP000326903"/>
    </source>
</evidence>